<proteinExistence type="predicted"/>
<dbReference type="EMBL" id="AOIA01000006">
    <property type="protein sequence ID" value="ELY67372.1"/>
    <property type="molecule type" value="Genomic_DNA"/>
</dbReference>
<accession>L9Y0X4</accession>
<evidence type="ECO:0000313" key="1">
    <source>
        <dbReference type="EMBL" id="ELY67372.1"/>
    </source>
</evidence>
<evidence type="ECO:0008006" key="3">
    <source>
        <dbReference type="Google" id="ProtNLM"/>
    </source>
</evidence>
<dbReference type="PATRIC" id="fig|1227498.3.peg.20"/>
<dbReference type="AlphaFoldDB" id="L9Y0X4"/>
<sequence>MWGEIAYQLYGNDGYEYLKEYDRNRDSPGENTLQGLFDLTDDPILILIDEIAQYLEDASGIETGETVLSTQTLSFIKSLLETASNRNDVTVVYSIADTAFTDEAETVRKEIKELDSIEQRQQQTITPTGDTEISSVLRRRLFDDIENGAAEFVAESFYEFYRTTDRQLPQAVLDTEYREKLERNYPFHPTTIETLTDKIDSIPGFQKTRDALRLLARAIYYLWNHKPEGYDRYFLRLYDLTPADNEPDGSIRTKLGNTLFDAIDLDSAVSADIYTDDRSAHAQHEDKRWREKALPPLGTHIVTAVLWNSLAVGEKATGLTRAELYTAVAHPDVSFDHYDNALENLTGDDHRVGCYYLYDEDRIKFKAQPRLLYIIDQYTQNTPRAQARDRFEGRLRQEIGTGGFETVPTSNPESGFPEEPADLPDNAATPTLAILHFDSITVADGGEEIPSKVQTLYEETASSHNAPTQSRTYKNYVLFLVPDHELVENGIEKAKRLEGLERMREDSEQTAQLTDEQFDELGERIDRHKGLLGEQVRNVYRHLYYPDTDGLEHVSITAVDANGDTTMVEAVEATLDDRILRDDDSARGEVWFKSRLWQQTKSRMDTEQLAAQFAKKPGLPYLFSTKPLRKTVARMVDESGYAYWDGQREQAYWTGDEEPEGWDCDHPVSESPDVETSIASTDVKIGEEYAVFEGIGPLVEAVDLACREPEYRVAIAGDLDEETDSFDVHVDAESPASAHLVVATEGDETAFPDVGSETVTVSEFDGLSDGEIVAATLYESGTRETELAFERKRVKGGGDEPEKNWSETSNTAAAQRAFGSVREDALADAPADATPGIESVQIEVTGDSVLDHGFFLAQRSLDDYAEQTTASMDYRAKAADGTTQFTAEFRGNLADFRGINQHPESFSENDGQRNVNLIFRIGFDEPEPLDGDDLLALLRDELEGTDITVQVHAEGPADVVDET</sequence>
<dbReference type="Pfam" id="PF04465">
    <property type="entry name" value="DUF499"/>
    <property type="match status" value="1"/>
</dbReference>
<comment type="caution">
    <text evidence="1">The sequence shown here is derived from an EMBL/GenBank/DDBJ whole genome shotgun (WGS) entry which is preliminary data.</text>
</comment>
<dbReference type="STRING" id="1227498.C492_00120"/>
<reference evidence="1 2" key="1">
    <citation type="journal article" date="2014" name="PLoS Genet.">
        <title>Phylogenetically driven sequencing of extremely halophilic archaea reveals strategies for static and dynamic osmo-response.</title>
        <authorList>
            <person name="Becker E.A."/>
            <person name="Seitzer P.M."/>
            <person name="Tritt A."/>
            <person name="Larsen D."/>
            <person name="Krusor M."/>
            <person name="Yao A.I."/>
            <person name="Wu D."/>
            <person name="Madern D."/>
            <person name="Eisen J.A."/>
            <person name="Darling A.E."/>
            <person name="Facciotti M.T."/>
        </authorList>
    </citation>
    <scope>NUCLEOTIDE SEQUENCE [LARGE SCALE GENOMIC DNA]</scope>
    <source>
        <strain evidence="1 2">DSM 18795</strain>
    </source>
</reference>
<dbReference type="InterPro" id="IPR007555">
    <property type="entry name" value="DUF499"/>
</dbReference>
<evidence type="ECO:0000313" key="2">
    <source>
        <dbReference type="Proteomes" id="UP000011531"/>
    </source>
</evidence>
<protein>
    <recommendedName>
        <fullName evidence="3">ATPase AAA</fullName>
    </recommendedName>
</protein>
<name>L9Y0X4_9EURY</name>
<dbReference type="Proteomes" id="UP000011531">
    <property type="component" value="Unassembled WGS sequence"/>
</dbReference>
<organism evidence="1 2">
    <name type="scientific">Natronococcus jeotgali DSM 18795</name>
    <dbReference type="NCBI Taxonomy" id="1227498"/>
    <lineage>
        <taxon>Archaea</taxon>
        <taxon>Methanobacteriati</taxon>
        <taxon>Methanobacteriota</taxon>
        <taxon>Stenosarchaea group</taxon>
        <taxon>Halobacteria</taxon>
        <taxon>Halobacteriales</taxon>
        <taxon>Natrialbaceae</taxon>
        <taxon>Natronococcus</taxon>
    </lineage>
</organism>
<keyword evidence="2" id="KW-1185">Reference proteome</keyword>
<gene>
    <name evidence="1" type="ORF">C492_00120</name>
</gene>